<proteinExistence type="predicted"/>
<dbReference type="PANTHER" id="PTHR31635:SF196">
    <property type="entry name" value="REVERSE TRANSCRIPTASE DOMAIN-CONTAINING PROTEIN-RELATED"/>
    <property type="match status" value="1"/>
</dbReference>
<accession>A0A6J8ES42</accession>
<dbReference type="Proteomes" id="UP000507470">
    <property type="component" value="Unassembled WGS sequence"/>
</dbReference>
<feature type="domain" description="Reverse transcriptase zinc-binding" evidence="1">
    <location>
        <begin position="508"/>
        <end position="574"/>
    </location>
</feature>
<protein>
    <recommendedName>
        <fullName evidence="1">Reverse transcriptase zinc-binding domain-containing protein</fullName>
    </recommendedName>
</protein>
<evidence type="ECO:0000259" key="1">
    <source>
        <dbReference type="Pfam" id="PF13966"/>
    </source>
</evidence>
<gene>
    <name evidence="2" type="ORF">MCOR_55409</name>
</gene>
<organism evidence="2 3">
    <name type="scientific">Mytilus coruscus</name>
    <name type="common">Sea mussel</name>
    <dbReference type="NCBI Taxonomy" id="42192"/>
    <lineage>
        <taxon>Eukaryota</taxon>
        <taxon>Metazoa</taxon>
        <taxon>Spiralia</taxon>
        <taxon>Lophotrochozoa</taxon>
        <taxon>Mollusca</taxon>
        <taxon>Bivalvia</taxon>
        <taxon>Autobranchia</taxon>
        <taxon>Pteriomorphia</taxon>
        <taxon>Mytilida</taxon>
        <taxon>Mytiloidea</taxon>
        <taxon>Mytilidae</taxon>
        <taxon>Mytilinae</taxon>
        <taxon>Mytilus</taxon>
    </lineage>
</organism>
<dbReference type="InterPro" id="IPR026960">
    <property type="entry name" value="RVT-Znf"/>
</dbReference>
<dbReference type="PANTHER" id="PTHR31635">
    <property type="entry name" value="REVERSE TRANSCRIPTASE DOMAIN-CONTAINING PROTEIN-RELATED"/>
    <property type="match status" value="1"/>
</dbReference>
<reference evidence="2 3" key="1">
    <citation type="submission" date="2020-06" db="EMBL/GenBank/DDBJ databases">
        <authorList>
            <person name="Li R."/>
            <person name="Bekaert M."/>
        </authorList>
    </citation>
    <scope>NUCLEOTIDE SEQUENCE [LARGE SCALE GENOMIC DNA]</scope>
    <source>
        <strain evidence="3">wild</strain>
    </source>
</reference>
<dbReference type="OrthoDB" id="1088220at2759"/>
<evidence type="ECO:0000313" key="2">
    <source>
        <dbReference type="EMBL" id="CAC5423404.1"/>
    </source>
</evidence>
<sequence length="612" mass="70886">MAKENRRDFYRLERQINILCEKAACGVDIDVAKLESLKLELSAYKLDKCRGAVLRSKAIWAVESDKNTKYFLNLEKYKQENNSIKELLNDNNESVYATEDLQYKFYKELYSCVDTENDKMSELLDSVDTKIDDNDCNFCDADISHEEICKAINQMSKNNNNQLRNVLFDLFNVIEKEGVLGGSMKCGVISLIYIKRKVDYKILARIMANRFKVVLPKIVFNDQTCCIIGRDISNNIANVRDVIELIEKDELEGIVKNDKIKGMKVPNCDKEGLIYQHADDTTLSLCNKESIPGVFKEFDLYSKATGAKINKQKSDILCVGYGELSDVETEQFGLQVCKDAIQLLGVYVGPNKSLCDDMNWKNKIKKFRSLLNMWLQRQLTLQGRVTVVNTLMLSRFWYALFVTSMPEWASVEIKRLCVNFIWDNRSHLVKYSSIVDEKCKDEWKNTIDNNVHHRNIDRTIDISVLIKNVPCDLKSCNVKKLYQCVLEDITEETIGPIIWKKLYALDEAELCKIWKHVYVFWKPSKLIELDYKIMHNCVFTNVNLKKNELSDSELCDVCHKENEDIMHVFINCDELEDFHDYLSASLCKIFENCDSDKISLVQSEMLLLNGLR</sequence>
<name>A0A6J8ES42_MYTCO</name>
<evidence type="ECO:0000313" key="3">
    <source>
        <dbReference type="Proteomes" id="UP000507470"/>
    </source>
</evidence>
<dbReference type="EMBL" id="CACVKT020009786">
    <property type="protein sequence ID" value="CAC5423404.1"/>
    <property type="molecule type" value="Genomic_DNA"/>
</dbReference>
<dbReference type="Pfam" id="PF13966">
    <property type="entry name" value="zf-RVT"/>
    <property type="match status" value="1"/>
</dbReference>
<dbReference type="AlphaFoldDB" id="A0A6J8ES42"/>
<keyword evidence="3" id="KW-1185">Reference proteome</keyword>